<comment type="subcellular location">
    <subcellularLocation>
        <location evidence="2 10">Cytoplasm</location>
    </subcellularLocation>
</comment>
<comment type="similarity">
    <text evidence="8 10">Belongs to the Maf family. YceF subfamily.</text>
</comment>
<feature type="site" description="Important for substrate specificity" evidence="10">
    <location>
        <position position="165"/>
    </location>
</feature>
<dbReference type="EMBL" id="CP058952">
    <property type="protein sequence ID" value="QLI82057.1"/>
    <property type="molecule type" value="Genomic_DNA"/>
</dbReference>
<dbReference type="Proteomes" id="UP000510822">
    <property type="component" value="Chromosome"/>
</dbReference>
<dbReference type="GO" id="GO:0005737">
    <property type="term" value="C:cytoplasm"/>
    <property type="evidence" value="ECO:0007669"/>
    <property type="project" value="UniProtKB-SubCell"/>
</dbReference>
<feature type="site" description="Important for substrate specificity" evidence="10">
    <location>
        <position position="23"/>
    </location>
</feature>
<evidence type="ECO:0000256" key="4">
    <source>
        <dbReference type="ARBA" id="ARBA00022801"/>
    </source>
</evidence>
<evidence type="ECO:0000313" key="11">
    <source>
        <dbReference type="EMBL" id="QLI82057.1"/>
    </source>
</evidence>
<dbReference type="GO" id="GO:0047429">
    <property type="term" value="F:nucleoside triphosphate diphosphatase activity"/>
    <property type="evidence" value="ECO:0007669"/>
    <property type="project" value="InterPro"/>
</dbReference>
<evidence type="ECO:0000256" key="3">
    <source>
        <dbReference type="ARBA" id="ARBA00022490"/>
    </source>
</evidence>
<name>A0A7D5VA57_9NEIS</name>
<evidence type="ECO:0000256" key="1">
    <source>
        <dbReference type="ARBA" id="ARBA00001968"/>
    </source>
</evidence>
<keyword evidence="12" id="KW-1185">Reference proteome</keyword>
<dbReference type="PANTHER" id="PTHR43213:SF5">
    <property type="entry name" value="BIFUNCTIONAL DTTP_UTP PYROPHOSPHATASE_METHYLTRANSFERASE PROTEIN-RELATED"/>
    <property type="match status" value="1"/>
</dbReference>
<evidence type="ECO:0000313" key="12">
    <source>
        <dbReference type="Proteomes" id="UP000510822"/>
    </source>
</evidence>
<dbReference type="Gene3D" id="3.90.950.10">
    <property type="match status" value="1"/>
</dbReference>
<comment type="catalytic activity">
    <reaction evidence="6 10">
        <text>N(7)-methyl-GTP + H2O = N(7)-methyl-GMP + diphosphate + H(+)</text>
        <dbReference type="Rhea" id="RHEA:58744"/>
        <dbReference type="ChEBI" id="CHEBI:15377"/>
        <dbReference type="ChEBI" id="CHEBI:15378"/>
        <dbReference type="ChEBI" id="CHEBI:33019"/>
        <dbReference type="ChEBI" id="CHEBI:58285"/>
        <dbReference type="ChEBI" id="CHEBI:87133"/>
    </reaction>
</comment>
<dbReference type="Pfam" id="PF02545">
    <property type="entry name" value="Maf"/>
    <property type="match status" value="1"/>
</dbReference>
<dbReference type="AlphaFoldDB" id="A0A7D5VA57"/>
<dbReference type="CDD" id="cd00555">
    <property type="entry name" value="Maf"/>
    <property type="match status" value="1"/>
</dbReference>
<dbReference type="FunFam" id="3.90.950.10:FF:000005">
    <property type="entry name" value="7-methyl-GTP pyrophosphatase"/>
    <property type="match status" value="1"/>
</dbReference>
<evidence type="ECO:0000256" key="9">
    <source>
        <dbReference type="ARBA" id="ARBA00068163"/>
    </source>
</evidence>
<dbReference type="SUPFAM" id="SSF52972">
    <property type="entry name" value="ITPase-like"/>
    <property type="match status" value="1"/>
</dbReference>
<dbReference type="InterPro" id="IPR003697">
    <property type="entry name" value="Maf-like"/>
</dbReference>
<keyword evidence="4 10" id="KW-0378">Hydrolase</keyword>
<dbReference type="HAMAP" id="MF_00528">
    <property type="entry name" value="Maf"/>
    <property type="match status" value="1"/>
</dbReference>
<dbReference type="KEGG" id="cfon:HZU75_11250"/>
<evidence type="ECO:0000256" key="7">
    <source>
        <dbReference type="ARBA" id="ARBA00053369"/>
    </source>
</evidence>
<dbReference type="EC" id="3.6.1.-" evidence="10"/>
<sequence length="203" mass="21970">MKKQASLPSDKKIRLVLASTSPYRKELLERLGLEFTVAAPNLDETALAGESAAQTSERLAIAKARVLADQFPNSLIIGSDQVALLNGEQLGKPGTHDRAVKQLQAMRGQTIAFHTALALYNTASDTHQSIVDVTRVTMRNYTDEQIETYLQREQPYNCAGSAKTEGLGIVMIAAIEGRDPAAIIGLPLIELVTMLNNEGIAIL</sequence>
<evidence type="ECO:0000256" key="6">
    <source>
        <dbReference type="ARBA" id="ARBA00050213"/>
    </source>
</evidence>
<dbReference type="PIRSF" id="PIRSF006305">
    <property type="entry name" value="Maf"/>
    <property type="match status" value="1"/>
</dbReference>
<keyword evidence="5 10" id="KW-0546">Nucleotide metabolism</keyword>
<feature type="site" description="Important for substrate specificity" evidence="10">
    <location>
        <position position="81"/>
    </location>
</feature>
<evidence type="ECO:0000256" key="5">
    <source>
        <dbReference type="ARBA" id="ARBA00023080"/>
    </source>
</evidence>
<protein>
    <recommendedName>
        <fullName evidence="9 10">7-methyl-GTP pyrophosphatase</fullName>
        <shortName evidence="10">m(7)GTP pyrophosphatase</shortName>
        <ecNumber evidence="10">3.6.1.-</ecNumber>
    </recommendedName>
</protein>
<comment type="function">
    <text evidence="7 10">Nucleoside triphosphate pyrophosphatase that hydrolyzes 7-methyl-GTP (m(7)GTP). May have a dual role in cell division arrest and in preventing the incorporation of modified nucleotides into cellular nucleic acids.</text>
</comment>
<dbReference type="InterPro" id="IPR029001">
    <property type="entry name" value="ITPase-like_fam"/>
</dbReference>
<dbReference type="PANTHER" id="PTHR43213">
    <property type="entry name" value="BIFUNCTIONAL DTTP/UTP PYROPHOSPHATASE/METHYLTRANSFERASE PROTEIN-RELATED"/>
    <property type="match status" value="1"/>
</dbReference>
<comment type="cofactor">
    <cofactor evidence="1 10">
        <name>a divalent metal cation</name>
        <dbReference type="ChEBI" id="CHEBI:60240"/>
    </cofactor>
</comment>
<gene>
    <name evidence="11" type="primary">maf</name>
    <name evidence="11" type="ORF">HZU75_11250</name>
</gene>
<reference evidence="11 12" key="1">
    <citation type="journal article" date="2016" name="Int. J. Syst. Evol. Microbiol.">
        <title>Chitinibacter fontanus sp. nov., isolated from a spring.</title>
        <authorList>
            <person name="Sheu S.Y."/>
            <person name="Li Y.S."/>
            <person name="Young C.C."/>
            <person name="Chen W.M."/>
        </authorList>
    </citation>
    <scope>NUCLEOTIDE SEQUENCE [LARGE SCALE GENOMIC DNA]</scope>
    <source>
        <strain evidence="11 12">STM-7</strain>
    </source>
</reference>
<evidence type="ECO:0000256" key="8">
    <source>
        <dbReference type="ARBA" id="ARBA00060749"/>
    </source>
</evidence>
<evidence type="ECO:0000256" key="2">
    <source>
        <dbReference type="ARBA" id="ARBA00004496"/>
    </source>
</evidence>
<dbReference type="NCBIfam" id="TIGR00172">
    <property type="entry name" value="maf"/>
    <property type="match status" value="1"/>
</dbReference>
<dbReference type="RefSeq" id="WP_180306147.1">
    <property type="nucleotide sequence ID" value="NZ_CP058952.1"/>
</dbReference>
<keyword evidence="3 10" id="KW-0963">Cytoplasm</keyword>
<dbReference type="GO" id="GO:0009117">
    <property type="term" value="P:nucleotide metabolic process"/>
    <property type="evidence" value="ECO:0007669"/>
    <property type="project" value="UniProtKB-KW"/>
</dbReference>
<comment type="caution">
    <text evidence="10">Lacks conserved residue(s) required for the propagation of feature annotation.</text>
</comment>
<organism evidence="11 12">
    <name type="scientific">Chitinibacter fontanus</name>
    <dbReference type="NCBI Taxonomy" id="1737446"/>
    <lineage>
        <taxon>Bacteria</taxon>
        <taxon>Pseudomonadati</taxon>
        <taxon>Pseudomonadota</taxon>
        <taxon>Betaproteobacteria</taxon>
        <taxon>Neisseriales</taxon>
        <taxon>Chitinibacteraceae</taxon>
        <taxon>Chitinibacter</taxon>
    </lineage>
</organism>
<accession>A0A7D5VA57</accession>
<feature type="active site" description="Proton acceptor" evidence="10">
    <location>
        <position position="80"/>
    </location>
</feature>
<proteinExistence type="inferred from homology"/>
<evidence type="ECO:0000256" key="10">
    <source>
        <dbReference type="HAMAP-Rule" id="MF_00528"/>
    </source>
</evidence>